<sequence length="904" mass="100597">MNNSRFDDDDGTALGQNSGFLGRKEAFSPTLLAKVESTTPFDHVAAIKKITDSLLARGVPKLSFNENESVENPHPSSISPTHAHQSSINRHWTSKRFNRTKIRRPSPPHLSSNSKKKNNQNKIVNKNNSSFDSNLKNWPNTGIQNAEDFHNYDKYTSSVERDPIKLEIAHDPPIRNSSFDHHSVSQRPISNLQEIVHWMKIPAFVTNGSHIVEAEQIDNPVSVAFDSLYQNLEPNEPSNLPNKPQIPRPGFVYPVHRPDYATENVVPNRLENVLDPSRNKSENPLVRNPQTHVSQNTVVHFINLDSRRPDNASRIPPAHIRPISSSNAFVSPSPPPIPPQSYPSSSTSKPGGPNRVHIGFTSYEESNNPLSNRKPQTPVVTYDQNCPTILINSYTRINNTIQSKQGCTDLNIVINSHVFNSNVYKSSTSSPSTTDHKIDSENYQNYHVDKYVGASGTVVDDYYRPVPIYRPPTPQNDPQVNEQILEQNQVQSDTDFEVVQDTQISITNSGQVAQTDSDSAGTIGQTNDPPPVNSLVRPAVAPPANSNSDASTGSSSLSPANNLPSASLSRPIEDEDEDEDYDLSPTGIMDSITSAFAYLTFDPLHYGFFSLAAAPFTALAAGILGVVTFLYPWLFPSSFGFARANDNTGNGYWSGFEEVVRQSMESIRPNDTQRRIKDLQHIDQSLRTVATQLLNVTNGEQQPAKILDNAIKKGMEKSATSDEAKEAGNDRHPIGVGFGRPINSKFSYFETSHPGQAMAITEEELEKEMASTRLITAYKNHATTTGGISTWILLNPPSTTVKTLLEERKKTRQPIPETEEARITPSAVDTAEERTATTEKAVTLVPAEEESATRNLSSFLRPRARPSRNWKRWNKGRRRCRRLSRARPFRRLPRCLPIVRSLRT</sequence>
<evidence type="ECO:0000313" key="4">
    <source>
        <dbReference type="Proteomes" id="UP000242457"/>
    </source>
</evidence>
<protein>
    <submittedName>
        <fullName evidence="3">Uncharacterized protein</fullName>
    </submittedName>
</protein>
<gene>
    <name evidence="3" type="ORF">APICC_10103</name>
</gene>
<organism evidence="3 4">
    <name type="scientific">Apis cerana cerana</name>
    <name type="common">Oriental honeybee</name>
    <dbReference type="NCBI Taxonomy" id="94128"/>
    <lineage>
        <taxon>Eukaryota</taxon>
        <taxon>Metazoa</taxon>
        <taxon>Ecdysozoa</taxon>
        <taxon>Arthropoda</taxon>
        <taxon>Hexapoda</taxon>
        <taxon>Insecta</taxon>
        <taxon>Pterygota</taxon>
        <taxon>Neoptera</taxon>
        <taxon>Endopterygota</taxon>
        <taxon>Hymenoptera</taxon>
        <taxon>Apocrita</taxon>
        <taxon>Aculeata</taxon>
        <taxon>Apoidea</taxon>
        <taxon>Anthophila</taxon>
        <taxon>Apidae</taxon>
        <taxon>Apis</taxon>
    </lineage>
</organism>
<feature type="compositionally biased region" description="Low complexity" evidence="1">
    <location>
        <begin position="544"/>
        <end position="569"/>
    </location>
</feature>
<feature type="compositionally biased region" description="Polar residues" evidence="1">
    <location>
        <begin position="363"/>
        <end position="379"/>
    </location>
</feature>
<feature type="region of interest" description="Disordered" evidence="1">
    <location>
        <begin position="1"/>
        <end position="20"/>
    </location>
</feature>
<evidence type="ECO:0000256" key="1">
    <source>
        <dbReference type="SAM" id="MobiDB-lite"/>
    </source>
</evidence>
<feature type="compositionally biased region" description="Acidic residues" evidence="1">
    <location>
        <begin position="573"/>
        <end position="582"/>
    </location>
</feature>
<reference evidence="3 4" key="1">
    <citation type="submission" date="2014-07" db="EMBL/GenBank/DDBJ databases">
        <title>Genomic and transcriptomic analysis on Apis cerana provide comprehensive insights into honey bee biology.</title>
        <authorList>
            <person name="Diao Q."/>
            <person name="Sun L."/>
            <person name="Zheng H."/>
            <person name="Zheng H."/>
            <person name="Xu S."/>
            <person name="Wang S."/>
            <person name="Zeng Z."/>
            <person name="Hu F."/>
            <person name="Su S."/>
            <person name="Wu J."/>
        </authorList>
    </citation>
    <scope>NUCLEOTIDE SEQUENCE [LARGE SCALE GENOMIC DNA]</scope>
    <source>
        <tissue evidence="3">Pupae without intestine</tissue>
    </source>
</reference>
<feature type="compositionally biased region" description="Basic and acidic residues" evidence="1">
    <location>
        <begin position="717"/>
        <end position="733"/>
    </location>
</feature>
<dbReference type="STRING" id="94128.A0A2A3ERW0"/>
<feature type="region of interest" description="Disordered" evidence="1">
    <location>
        <begin position="507"/>
        <end position="585"/>
    </location>
</feature>
<accession>A0A2A3ERW0</accession>
<name>A0A2A3ERW0_APICC</name>
<dbReference type="OrthoDB" id="7615611at2759"/>
<dbReference type="AlphaFoldDB" id="A0A2A3ERW0"/>
<feature type="compositionally biased region" description="Basic residues" evidence="1">
    <location>
        <begin position="92"/>
        <end position="106"/>
    </location>
</feature>
<feature type="compositionally biased region" description="Low complexity" evidence="1">
    <location>
        <begin position="120"/>
        <end position="130"/>
    </location>
</feature>
<feature type="compositionally biased region" description="Polar residues" evidence="1">
    <location>
        <begin position="74"/>
        <end position="91"/>
    </location>
</feature>
<keyword evidence="2" id="KW-0472">Membrane</keyword>
<dbReference type="EMBL" id="KZ288193">
    <property type="protein sequence ID" value="PBC34012.1"/>
    <property type="molecule type" value="Genomic_DNA"/>
</dbReference>
<feature type="compositionally biased region" description="Polar residues" evidence="1">
    <location>
        <begin position="507"/>
        <end position="527"/>
    </location>
</feature>
<feature type="compositionally biased region" description="Pro residues" evidence="1">
    <location>
        <begin position="332"/>
        <end position="341"/>
    </location>
</feature>
<keyword evidence="4" id="KW-1185">Reference proteome</keyword>
<feature type="transmembrane region" description="Helical" evidence="2">
    <location>
        <begin position="606"/>
        <end position="634"/>
    </location>
</feature>
<keyword evidence="2" id="KW-0812">Transmembrane</keyword>
<keyword evidence="2" id="KW-1133">Transmembrane helix</keyword>
<feature type="region of interest" description="Disordered" evidence="1">
    <location>
        <begin position="65"/>
        <end position="137"/>
    </location>
</feature>
<feature type="region of interest" description="Disordered" evidence="1">
    <location>
        <begin position="809"/>
        <end position="835"/>
    </location>
</feature>
<feature type="region of interest" description="Disordered" evidence="1">
    <location>
        <begin position="274"/>
        <end position="293"/>
    </location>
</feature>
<feature type="region of interest" description="Disordered" evidence="1">
    <location>
        <begin position="307"/>
        <end position="379"/>
    </location>
</feature>
<proteinExistence type="predicted"/>
<dbReference type="Proteomes" id="UP000242457">
    <property type="component" value="Unassembled WGS sequence"/>
</dbReference>
<feature type="compositionally biased region" description="Low complexity" evidence="1">
    <location>
        <begin position="342"/>
        <end position="353"/>
    </location>
</feature>
<feature type="region of interest" description="Disordered" evidence="1">
    <location>
        <begin position="717"/>
        <end position="736"/>
    </location>
</feature>
<evidence type="ECO:0000313" key="3">
    <source>
        <dbReference type="EMBL" id="PBC34012.1"/>
    </source>
</evidence>
<evidence type="ECO:0000256" key="2">
    <source>
        <dbReference type="SAM" id="Phobius"/>
    </source>
</evidence>